<dbReference type="PROSITE" id="PS50089">
    <property type="entry name" value="ZF_RING_2"/>
    <property type="match status" value="1"/>
</dbReference>
<evidence type="ECO:0000313" key="18">
    <source>
        <dbReference type="EMBL" id="KAF2835732.1"/>
    </source>
</evidence>
<keyword evidence="8 16" id="KW-0808">Transferase</keyword>
<dbReference type="SMART" id="SM00184">
    <property type="entry name" value="RING"/>
    <property type="match status" value="1"/>
</dbReference>
<evidence type="ECO:0000256" key="5">
    <source>
        <dbReference type="ARBA" id="ARBA00012483"/>
    </source>
</evidence>
<evidence type="ECO:0000256" key="15">
    <source>
        <dbReference type="PROSITE-ProRule" id="PRU00175"/>
    </source>
</evidence>
<dbReference type="OrthoDB" id="6108at2759"/>
<comment type="pathway">
    <text evidence="3 16">Protein modification; protein ubiquitination.</text>
</comment>
<comment type="function">
    <text evidence="14">E3 ubiquitin-protein ligase component of the ribosome quality control complex (RQC), a ribosome-associated complex that mediates ubiquitination and extraction of incompletely synthesized nascent chains for proteasomal degradation. Mediates ubiquitination of proteins derived from mRNAs lacking stop codons (non-stop proteins) and other translation arrest products induced by poly-lysine sequences and tandem rare codons. Ubiquitination leads to CDC48 recruitment for extraction and degradation of the incomplete translation product. May indirectly play a role in chromatin function and transcription.</text>
</comment>
<dbReference type="GO" id="GO:0061630">
    <property type="term" value="F:ubiquitin protein ligase activity"/>
    <property type="evidence" value="ECO:0007669"/>
    <property type="project" value="UniProtKB-UniRule"/>
</dbReference>
<dbReference type="GO" id="GO:0043023">
    <property type="term" value="F:ribosomal large subunit binding"/>
    <property type="evidence" value="ECO:0007669"/>
    <property type="project" value="TreeGrafter"/>
</dbReference>
<dbReference type="EMBL" id="MU006107">
    <property type="protein sequence ID" value="KAF2835732.1"/>
    <property type="molecule type" value="Genomic_DNA"/>
</dbReference>
<keyword evidence="11 15" id="KW-0863">Zinc-finger</keyword>
<proteinExistence type="inferred from homology"/>
<reference evidence="18" key="1">
    <citation type="journal article" date="2020" name="Stud. Mycol.">
        <title>101 Dothideomycetes genomes: a test case for predicting lifestyles and emergence of pathogens.</title>
        <authorList>
            <person name="Haridas S."/>
            <person name="Albert R."/>
            <person name="Binder M."/>
            <person name="Bloem J."/>
            <person name="Labutti K."/>
            <person name="Salamov A."/>
            <person name="Andreopoulos B."/>
            <person name="Baker S."/>
            <person name="Barry K."/>
            <person name="Bills G."/>
            <person name="Bluhm B."/>
            <person name="Cannon C."/>
            <person name="Castanera R."/>
            <person name="Culley D."/>
            <person name="Daum C."/>
            <person name="Ezra D."/>
            <person name="Gonzalez J."/>
            <person name="Henrissat B."/>
            <person name="Kuo A."/>
            <person name="Liang C."/>
            <person name="Lipzen A."/>
            <person name="Lutzoni F."/>
            <person name="Magnuson J."/>
            <person name="Mondo S."/>
            <person name="Nolan M."/>
            <person name="Ohm R."/>
            <person name="Pangilinan J."/>
            <person name="Park H.-J."/>
            <person name="Ramirez L."/>
            <person name="Alfaro M."/>
            <person name="Sun H."/>
            <person name="Tritt A."/>
            <person name="Yoshinaga Y."/>
            <person name="Zwiers L.-H."/>
            <person name="Turgeon B."/>
            <person name="Goodwin S."/>
            <person name="Spatafora J."/>
            <person name="Crous P."/>
            <person name="Grigoriev I."/>
        </authorList>
    </citation>
    <scope>NUCLEOTIDE SEQUENCE</scope>
    <source>
        <strain evidence="18">CBS 101060</strain>
    </source>
</reference>
<dbReference type="InterPro" id="IPR054477">
    <property type="entry name" value="LTN1_E3_ligase_6th"/>
</dbReference>
<dbReference type="InterPro" id="IPR054478">
    <property type="entry name" value="LTN1_UBC"/>
</dbReference>
<evidence type="ECO:0000256" key="3">
    <source>
        <dbReference type="ARBA" id="ARBA00004906"/>
    </source>
</evidence>
<dbReference type="EC" id="2.3.2.27" evidence="5 16"/>
<keyword evidence="12 16" id="KW-0833">Ubl conjugation pathway</keyword>
<dbReference type="GO" id="GO:0008270">
    <property type="term" value="F:zinc ion binding"/>
    <property type="evidence" value="ECO:0007669"/>
    <property type="project" value="UniProtKB-KW"/>
</dbReference>
<dbReference type="Proteomes" id="UP000799429">
    <property type="component" value="Unassembled WGS sequence"/>
</dbReference>
<dbReference type="SUPFAM" id="SSF57850">
    <property type="entry name" value="RING/U-box"/>
    <property type="match status" value="1"/>
</dbReference>
<dbReference type="InterPro" id="IPR011989">
    <property type="entry name" value="ARM-like"/>
</dbReference>
<keyword evidence="9 16" id="KW-0479">Metal-binding</keyword>
<dbReference type="Pfam" id="PF13639">
    <property type="entry name" value="zf-RING_2"/>
    <property type="match status" value="1"/>
</dbReference>
<evidence type="ECO:0000256" key="12">
    <source>
        <dbReference type="ARBA" id="ARBA00022786"/>
    </source>
</evidence>
<keyword evidence="13 16" id="KW-0862">Zinc</keyword>
<protein>
    <recommendedName>
        <fullName evidence="6 16">E3 ubiquitin-protein ligase listerin</fullName>
        <ecNumber evidence="5 16">2.3.2.27</ecNumber>
    </recommendedName>
    <alternativeName>
        <fullName evidence="16">RING-type E3 ubiquitin transferase listerin</fullName>
    </alternativeName>
</protein>
<comment type="caution">
    <text evidence="18">The sequence shown here is derived from an EMBL/GenBank/DDBJ whole genome shotgun (WGS) entry which is preliminary data.</text>
</comment>
<comment type="subcellular location">
    <subcellularLocation>
        <location evidence="2">Cytoplasm</location>
        <location evidence="2">Cytosol</location>
    </subcellularLocation>
</comment>
<dbReference type="GO" id="GO:0072344">
    <property type="term" value="P:rescue of stalled ribosome"/>
    <property type="evidence" value="ECO:0007669"/>
    <property type="project" value="UniProtKB-UniRule"/>
</dbReference>
<evidence type="ECO:0000313" key="19">
    <source>
        <dbReference type="Proteomes" id="UP000799429"/>
    </source>
</evidence>
<dbReference type="Pfam" id="PF23280">
    <property type="entry name" value="TPR_26"/>
    <property type="match status" value="1"/>
</dbReference>
<evidence type="ECO:0000256" key="13">
    <source>
        <dbReference type="ARBA" id="ARBA00022833"/>
    </source>
</evidence>
<dbReference type="InterPro" id="IPR039804">
    <property type="entry name" value="RING-CH-C4HC3_LTN1"/>
</dbReference>
<dbReference type="InterPro" id="IPR057030">
    <property type="entry name" value="TPR_Rkr-1"/>
</dbReference>
<keyword evidence="10" id="KW-0677">Repeat</keyword>
<evidence type="ECO:0000256" key="16">
    <source>
        <dbReference type="RuleBase" id="RU367090"/>
    </source>
</evidence>
<dbReference type="GO" id="GO:1990116">
    <property type="term" value="P:ribosome-associated ubiquitin-dependent protein catabolic process"/>
    <property type="evidence" value="ECO:0007669"/>
    <property type="project" value="UniProtKB-UniRule"/>
</dbReference>
<dbReference type="GO" id="GO:1990112">
    <property type="term" value="C:RQC complex"/>
    <property type="evidence" value="ECO:0007669"/>
    <property type="project" value="UniProtKB-UniRule"/>
</dbReference>
<dbReference type="GO" id="GO:0005829">
    <property type="term" value="C:cytosol"/>
    <property type="evidence" value="ECO:0007669"/>
    <property type="project" value="UniProtKB-SubCell"/>
</dbReference>
<dbReference type="PANTHER" id="PTHR12389">
    <property type="entry name" value="ZINC FINGER PROTEIN 294"/>
    <property type="match status" value="1"/>
</dbReference>
<evidence type="ECO:0000256" key="4">
    <source>
        <dbReference type="ARBA" id="ARBA00007997"/>
    </source>
</evidence>
<dbReference type="PANTHER" id="PTHR12389:SF0">
    <property type="entry name" value="E3 UBIQUITIN-PROTEIN LIGASE LISTERIN"/>
    <property type="match status" value="1"/>
</dbReference>
<comment type="subunit">
    <text evidence="16">Component of the ribosome quality control complex (RQC).</text>
</comment>
<dbReference type="CDD" id="cd16491">
    <property type="entry name" value="RING-CH-C4HC3_LTN1"/>
    <property type="match status" value="1"/>
</dbReference>
<evidence type="ECO:0000256" key="2">
    <source>
        <dbReference type="ARBA" id="ARBA00004514"/>
    </source>
</evidence>
<dbReference type="FunFam" id="3.30.40.10:FF:000038">
    <property type="entry name" value="E3 ubiquitin-protein ligase listerin"/>
    <property type="match status" value="1"/>
</dbReference>
<dbReference type="Gene3D" id="1.25.10.10">
    <property type="entry name" value="Leucine-rich Repeat Variant"/>
    <property type="match status" value="1"/>
</dbReference>
<evidence type="ECO:0000256" key="6">
    <source>
        <dbReference type="ARBA" id="ARBA00017157"/>
    </source>
</evidence>
<comment type="catalytic activity">
    <reaction evidence="1 16">
        <text>S-ubiquitinyl-[E2 ubiquitin-conjugating enzyme]-L-cysteine + [acceptor protein]-L-lysine = [E2 ubiquitin-conjugating enzyme]-L-cysteine + N(6)-ubiquitinyl-[acceptor protein]-L-lysine.</text>
        <dbReference type="EC" id="2.3.2.27"/>
    </reaction>
</comment>
<dbReference type="InterPro" id="IPR013083">
    <property type="entry name" value="Znf_RING/FYVE/PHD"/>
</dbReference>
<feature type="domain" description="RING-type" evidence="17">
    <location>
        <begin position="1584"/>
        <end position="1630"/>
    </location>
</feature>
<comment type="similarity">
    <text evidence="4 16">Belongs to the LTN1 family.</text>
</comment>
<dbReference type="Pfam" id="PF23009">
    <property type="entry name" value="UBC_like"/>
    <property type="match status" value="1"/>
</dbReference>
<dbReference type="SMART" id="SM00744">
    <property type="entry name" value="RINGv"/>
    <property type="match status" value="1"/>
</dbReference>
<evidence type="ECO:0000256" key="7">
    <source>
        <dbReference type="ARBA" id="ARBA00022490"/>
    </source>
</evidence>
<keyword evidence="7" id="KW-0963">Cytoplasm</keyword>
<dbReference type="SMART" id="SM01197">
    <property type="entry name" value="FANCL_C"/>
    <property type="match status" value="1"/>
</dbReference>
<dbReference type="InterPro" id="IPR039795">
    <property type="entry name" value="LTN1/Rkr1"/>
</dbReference>
<dbReference type="InterPro" id="IPR054476">
    <property type="entry name" value="Ltn1_N"/>
</dbReference>
<evidence type="ECO:0000256" key="14">
    <source>
        <dbReference type="ARBA" id="ARBA00055150"/>
    </source>
</evidence>
<dbReference type="Pfam" id="PF22999">
    <property type="entry name" value="LTN1_E3_ligase_6th"/>
    <property type="match status" value="1"/>
</dbReference>
<dbReference type="InterPro" id="IPR011016">
    <property type="entry name" value="Znf_RING-CH"/>
</dbReference>
<dbReference type="SUPFAM" id="SSF48371">
    <property type="entry name" value="ARM repeat"/>
    <property type="match status" value="1"/>
</dbReference>
<evidence type="ECO:0000256" key="9">
    <source>
        <dbReference type="ARBA" id="ARBA00022723"/>
    </source>
</evidence>
<evidence type="ECO:0000256" key="8">
    <source>
        <dbReference type="ARBA" id="ARBA00022679"/>
    </source>
</evidence>
<dbReference type="Pfam" id="PF22958">
    <property type="entry name" value="Ltn1_1st"/>
    <property type="match status" value="1"/>
</dbReference>
<gene>
    <name evidence="18" type="ORF">M501DRAFT_941447</name>
</gene>
<accession>A0A9P4S5N6</accession>
<evidence type="ECO:0000256" key="1">
    <source>
        <dbReference type="ARBA" id="ARBA00000900"/>
    </source>
</evidence>
<dbReference type="InterPro" id="IPR001841">
    <property type="entry name" value="Znf_RING"/>
</dbReference>
<evidence type="ECO:0000259" key="17">
    <source>
        <dbReference type="PROSITE" id="PS50089"/>
    </source>
</evidence>
<evidence type="ECO:0000256" key="10">
    <source>
        <dbReference type="ARBA" id="ARBA00022737"/>
    </source>
</evidence>
<name>A0A9P4S5N6_9PEZI</name>
<sequence length="1636" mass="182582">MSRRTPKAQASSSRAVSVGFSMSTFGFSSASRSTFGSVSSPLAYVSEPPDLSAISDPKTIVAFKSLSKKDSTTKAKALDDLQSYTSAGEIEDAVLDAWITIYPRTSIDSLRRVRQSAHLLHGQISASSGKRLAKYMPTLAGPWLASTYDNDKGVSKSALESFNRVFSTPEKVNQVRKAYQKSIIEYCKDVIDKETPHTLSDERSVSPDEAEAKYSRVIASTVLLVASMLSELMPEETLKHQASYSNILGDAKLWGFATYQDPFVRRSVHRLLHVCIERQNDALRENLKLISTSFLSKALNSDQTGSEPQYIEVLIALTEVFPSVWTESYTGKKSATQRLHQFLERGSQGGPPRFWAHVSSLIKSLPRSVLPFDEIHADELADAIRTGIQCKDEPRFNFISAFTAYVEVLAYISASLPEANQVSLAQKRVLPLVSEYIRPLPEPSQWKMPEPQAVPLITYAMSSCMPSSLMRTEWTRISKILIQDISTSLPEQARDFEQSQSIVCEQGRRYATVQKDLFAKHTGSEMQSFFMQTCFNVIKGSLDGLNSRSGKPFGAAGVILALLQHCSQSLFSDDIITRTLATFLKEDLAQIFMSPSCSRLADILYCCSEQTFFETAFSAVLNILLKSPHSESQMNAFRALLTSEKFPQKSTIATSNSKLQRLIVSRLNLCLNGASDWNFLSSVFSHSSNIMAASTEEEVLMTMTQSLTIEDNVPRALNGFSIISRVNPHMLRRYSLTPEGVKFLQYLLFLTESSDDNLSHIASELNTSLHSRGFLDTDNIETKQSMIDLIRNGLHETSHTSISVDTLLDLTFRILQGSDEEKIIMISKIIPEPAAWNGIIEPFLNFAPGLSLAITTQLAGALYLVQETNDSSSLLTGPKINRDANGYSGALRTAIYVVRLLTKVDLFVKLSVQQRSLIYEKLSLSYQLASDNLMISGSNRLWYIDTPESEVDILEFISETSRLTHSWLQSSSDWWTGDGQDSEYAFIDFVHDCFLDASSNTTPSSFYNARAYATAIAELIEIHGCQQSKATEVEEQLRAARRSTNAISTAAFLSAYHVPCAKSKTAARFCGELVADLTSPDAMKPHAQGLEKLVLLNCLIQSESDLRTTIAKQRIIFLIKNLALRLKEQSVPDPMKAEICRAFAVLLPLVRDVYGSHWTDLFDFLTQTWLKIPAIDSPGTRVTESCIPLLHYSLKLFSVLRSLKDSDDANDDLADVWKEYEDSATKGLLHCLTQSQHIEDESHQPMKITNELLARQISHLPSNNLPSSKDLFPLLYVNSQPLQMTAYNALHKTIPAAQEQISFDAALDNRSAKLPEELLSLILNAPTMASLDTIDLERNVPLPLRGYLLSWLLVFDHFQYSSFKVKSDYFSVIKEGDYLQQLLDFIFDFLGHSRGRPIDVSKFNISSYSPSESAAENCEKDIQHFLTHLYYLCLSHLPSLVKGWWIECKSRATVLTVESWTEKYISPLVITTTLSSVSEWATHQDTTVDDGTLNVRISYRAREITASYEVDEQNMQILIALPSTYPLHTAAVRGINRVAVDERKWQAWLNNVAGVIAFSNGNVVDGLVAWRRNVTGALKGQSECAICYSIISAEKTLPGKRCGTCKNLFHASCLLKWFKTSNASSCPLCRNPFNYG</sequence>
<organism evidence="18 19">
    <name type="scientific">Patellaria atrata CBS 101060</name>
    <dbReference type="NCBI Taxonomy" id="1346257"/>
    <lineage>
        <taxon>Eukaryota</taxon>
        <taxon>Fungi</taxon>
        <taxon>Dikarya</taxon>
        <taxon>Ascomycota</taxon>
        <taxon>Pezizomycotina</taxon>
        <taxon>Dothideomycetes</taxon>
        <taxon>Dothideomycetes incertae sedis</taxon>
        <taxon>Patellariales</taxon>
        <taxon>Patellariaceae</taxon>
        <taxon>Patellaria</taxon>
    </lineage>
</organism>
<dbReference type="InterPro" id="IPR016024">
    <property type="entry name" value="ARM-type_fold"/>
</dbReference>
<dbReference type="Gene3D" id="3.30.40.10">
    <property type="entry name" value="Zinc/RING finger domain, C3HC4 (zinc finger)"/>
    <property type="match status" value="1"/>
</dbReference>
<comment type="function">
    <text evidence="16">E3 ubiquitin-protein ligase. Component of the ribosome quality control complex (RQC), a ribosome-associated complex that mediates ubiquitination and extraction of incompletely synthesized nascent chains for proteasomal degradation.</text>
</comment>
<keyword evidence="19" id="KW-1185">Reference proteome</keyword>
<evidence type="ECO:0000256" key="11">
    <source>
        <dbReference type="ARBA" id="ARBA00022771"/>
    </source>
</evidence>